<dbReference type="AlphaFoldDB" id="A0A5N6QT68"/>
<proteinExistence type="inferred from homology"/>
<evidence type="ECO:0000313" key="8">
    <source>
        <dbReference type="Proteomes" id="UP000327013"/>
    </source>
</evidence>
<keyword evidence="5 6" id="KW-0472">Membrane</keyword>
<dbReference type="OrthoDB" id="203099at2759"/>
<comment type="similarity">
    <text evidence="2">Belongs to the LIMR family.</text>
</comment>
<feature type="transmembrane region" description="Helical" evidence="6">
    <location>
        <begin position="125"/>
        <end position="151"/>
    </location>
</feature>
<comment type="subcellular location">
    <subcellularLocation>
        <location evidence="1">Membrane</location>
        <topology evidence="1">Multi-pass membrane protein</topology>
    </subcellularLocation>
</comment>
<accession>A0A5N6QT68</accession>
<organism evidence="7 8">
    <name type="scientific">Carpinus fangiana</name>
    <dbReference type="NCBI Taxonomy" id="176857"/>
    <lineage>
        <taxon>Eukaryota</taxon>
        <taxon>Viridiplantae</taxon>
        <taxon>Streptophyta</taxon>
        <taxon>Embryophyta</taxon>
        <taxon>Tracheophyta</taxon>
        <taxon>Spermatophyta</taxon>
        <taxon>Magnoliopsida</taxon>
        <taxon>eudicotyledons</taxon>
        <taxon>Gunneridae</taxon>
        <taxon>Pentapetalae</taxon>
        <taxon>rosids</taxon>
        <taxon>fabids</taxon>
        <taxon>Fagales</taxon>
        <taxon>Betulaceae</taxon>
        <taxon>Carpinus</taxon>
    </lineage>
</organism>
<name>A0A5N6QT68_9ROSI</name>
<reference evidence="7 8" key="1">
    <citation type="submission" date="2019-06" db="EMBL/GenBank/DDBJ databases">
        <title>A chromosomal-level reference genome of Carpinus fangiana (Coryloideae, Betulaceae).</title>
        <authorList>
            <person name="Yang X."/>
            <person name="Wang Z."/>
            <person name="Zhang L."/>
            <person name="Hao G."/>
            <person name="Liu J."/>
            <person name="Yang Y."/>
        </authorList>
    </citation>
    <scope>NUCLEOTIDE SEQUENCE [LARGE SCALE GENOMIC DNA]</scope>
    <source>
        <strain evidence="7">Cfa_2016G</strain>
        <tissue evidence="7">Leaf</tissue>
    </source>
</reference>
<dbReference type="PANTHER" id="PTHR21355:SF14">
    <property type="entry name" value="LMBR1 INTEGRAL MEMBRANE-LIKE PROTEIN"/>
    <property type="match status" value="1"/>
</dbReference>
<keyword evidence="3 6" id="KW-0812">Transmembrane</keyword>
<dbReference type="InterPro" id="IPR006876">
    <property type="entry name" value="LMBR1-like_membr_prot"/>
</dbReference>
<evidence type="ECO:0000256" key="6">
    <source>
        <dbReference type="SAM" id="Phobius"/>
    </source>
</evidence>
<dbReference type="Pfam" id="PF04791">
    <property type="entry name" value="LMBR1"/>
    <property type="match status" value="1"/>
</dbReference>
<sequence>MGMVVITLKYFAGPGVPRYVLFTVGYTWFCSLSIIILVPADIWTTIMSHYSGGISFFWSLSYWSTFLLTWVVVPTIQGYEDAGDFTVTERLKTSIHANLVFYLCVGSIGLFGLVLLVLLRRNWSGGILGLAMACSNTFGLVTGAFLLGFGLGEIPKGIWKNADWTARKKVLTHKVAKMAVKLDDAHQEFSNAIVIAQATSKQMSKRDPLRPYMNIIDEMLVQMLKEDPFFKPQGGRLGENDMDYDTDEKSMATLRRQLWRAQEEYYRCKSEYLKFVLEALELEDTIKNYEHRNATGWKYISSLRPERTGTLGSLLDMIELMWRCILRKQLNKLLAIILACMSAAILLAEATILPGGVYLSLFSLLINSVGRQEVLVQVAAFIPLMYMCVCTYYSLFKIGMLMFYSLTPRQTSSVSLLMICSMVARYAPPISYNFLNLIRLDGDEKTIFEQRMGNIDDAVPFFGKGFNKIYPLIMVIYALLIASNFFDRLIEYFGNWRIFKFLNESEDMDGFDPSGVIILQKERSGLEQGHKVGELVIPLARNFNNISIYIESGSSSTDKDDAKLKATDAIEDGKRGQLKPLKEEALYEYGFDRENYREAINKKHTAGRDGNKQSSHMDLIGKNVTSTADASCKTQIIAAGPSSRLAETMKSGFQNFKSYIGAKSFIPLSLQVQENKLDSHVSSPESLDEIFRRLKQPPVNHRGYGEDDYDDYLYGHGMDIRKMGPSK</sequence>
<evidence type="ECO:0000256" key="2">
    <source>
        <dbReference type="ARBA" id="ARBA00010487"/>
    </source>
</evidence>
<evidence type="ECO:0000256" key="1">
    <source>
        <dbReference type="ARBA" id="ARBA00004141"/>
    </source>
</evidence>
<gene>
    <name evidence="7" type="ORF">FH972_005658</name>
</gene>
<evidence type="ECO:0000256" key="4">
    <source>
        <dbReference type="ARBA" id="ARBA00022989"/>
    </source>
</evidence>
<evidence type="ECO:0000256" key="3">
    <source>
        <dbReference type="ARBA" id="ARBA00022692"/>
    </source>
</evidence>
<dbReference type="EMBL" id="CM017322">
    <property type="protein sequence ID" value="KAE8009209.1"/>
    <property type="molecule type" value="Genomic_DNA"/>
</dbReference>
<dbReference type="Proteomes" id="UP000327013">
    <property type="component" value="Chromosome 2"/>
</dbReference>
<feature type="transmembrane region" description="Helical" evidence="6">
    <location>
        <begin position="469"/>
        <end position="490"/>
    </location>
</feature>
<dbReference type="InterPro" id="IPR051584">
    <property type="entry name" value="GPCR-associated_LMBR1"/>
</dbReference>
<feature type="transmembrane region" description="Helical" evidence="6">
    <location>
        <begin position="333"/>
        <end position="354"/>
    </location>
</feature>
<keyword evidence="8" id="KW-1185">Reference proteome</keyword>
<evidence type="ECO:0008006" key="9">
    <source>
        <dbReference type="Google" id="ProtNLM"/>
    </source>
</evidence>
<evidence type="ECO:0000256" key="5">
    <source>
        <dbReference type="ARBA" id="ARBA00023136"/>
    </source>
</evidence>
<keyword evidence="4 6" id="KW-1133">Transmembrane helix</keyword>
<feature type="transmembrane region" description="Helical" evidence="6">
    <location>
        <begin position="60"/>
        <end position="79"/>
    </location>
</feature>
<dbReference type="PANTHER" id="PTHR21355">
    <property type="entry name" value="G-PROTEIN COUPLED RECEPTOR-ASSOCIATED PROTEIN LMBRD2"/>
    <property type="match status" value="1"/>
</dbReference>
<evidence type="ECO:0000313" key="7">
    <source>
        <dbReference type="EMBL" id="KAE8009209.1"/>
    </source>
</evidence>
<feature type="transmembrane region" description="Helical" evidence="6">
    <location>
        <begin position="99"/>
        <end position="119"/>
    </location>
</feature>
<dbReference type="GO" id="GO:0016020">
    <property type="term" value="C:membrane"/>
    <property type="evidence" value="ECO:0007669"/>
    <property type="project" value="UniProtKB-SubCell"/>
</dbReference>
<feature type="transmembrane region" description="Helical" evidence="6">
    <location>
        <begin position="20"/>
        <end position="40"/>
    </location>
</feature>
<protein>
    <recommendedName>
        <fullName evidence="9">LMBR1-like membrane protein</fullName>
    </recommendedName>
</protein>
<feature type="transmembrane region" description="Helical" evidence="6">
    <location>
        <begin position="374"/>
        <end position="395"/>
    </location>
</feature>